<reference evidence="1 2" key="1">
    <citation type="journal article" date="2017" name="Gigascience">
        <title>Draft genome of the honey bee ectoparasitic mite, Tropilaelaps mercedesae, is shaped by the parasitic life history.</title>
        <authorList>
            <person name="Dong X."/>
            <person name="Armstrong S.D."/>
            <person name="Xia D."/>
            <person name="Makepeace B.L."/>
            <person name="Darby A.C."/>
            <person name="Kadowaki T."/>
        </authorList>
    </citation>
    <scope>NUCLEOTIDE SEQUENCE [LARGE SCALE GENOMIC DNA]</scope>
    <source>
        <strain evidence="1">Wuxi-XJTLU</strain>
    </source>
</reference>
<protein>
    <submittedName>
        <fullName evidence="1">Uncharacterized protein</fullName>
    </submittedName>
</protein>
<dbReference type="InParanoid" id="A0A1V9XH02"/>
<organism evidence="1 2">
    <name type="scientific">Tropilaelaps mercedesae</name>
    <dbReference type="NCBI Taxonomy" id="418985"/>
    <lineage>
        <taxon>Eukaryota</taxon>
        <taxon>Metazoa</taxon>
        <taxon>Ecdysozoa</taxon>
        <taxon>Arthropoda</taxon>
        <taxon>Chelicerata</taxon>
        <taxon>Arachnida</taxon>
        <taxon>Acari</taxon>
        <taxon>Parasitiformes</taxon>
        <taxon>Mesostigmata</taxon>
        <taxon>Gamasina</taxon>
        <taxon>Dermanyssoidea</taxon>
        <taxon>Laelapidae</taxon>
        <taxon>Tropilaelaps</taxon>
    </lineage>
</organism>
<evidence type="ECO:0000313" key="1">
    <source>
        <dbReference type="EMBL" id="OQR72807.1"/>
    </source>
</evidence>
<comment type="caution">
    <text evidence="1">The sequence shown here is derived from an EMBL/GenBank/DDBJ whole genome shotgun (WGS) entry which is preliminary data.</text>
</comment>
<name>A0A1V9XH02_9ACAR</name>
<dbReference type="AlphaFoldDB" id="A0A1V9XH02"/>
<dbReference type="OrthoDB" id="10384962at2759"/>
<evidence type="ECO:0000313" key="2">
    <source>
        <dbReference type="Proteomes" id="UP000192247"/>
    </source>
</evidence>
<dbReference type="EMBL" id="MNPL01011046">
    <property type="protein sequence ID" value="OQR72807.1"/>
    <property type="molecule type" value="Genomic_DNA"/>
</dbReference>
<gene>
    <name evidence="1" type="ORF">BIW11_10149</name>
</gene>
<keyword evidence="2" id="KW-1185">Reference proteome</keyword>
<proteinExistence type="predicted"/>
<accession>A0A1V9XH02</accession>
<sequence length="187" mass="21113">MTSSCWHTFPVPVNQNSLTILRGPADAIYNFALSATLHCIKDLRFCYYIADANDSALTRLTPFDSCSFSVEFASLLVPMHACTADTVLEKIKHIGRPNNVQRPTLVVVRIPCGSLYHGVVNIIGYLQDVQTRTKSSCVLLQDHRDKPLPVNVLRFYSVKVYETSQWRLKQNGEDVYVHETPCHTEKA</sequence>
<dbReference type="Proteomes" id="UP000192247">
    <property type="component" value="Unassembled WGS sequence"/>
</dbReference>